<accession>A0A9N9E6H9</accession>
<reference evidence="1" key="1">
    <citation type="submission" date="2021-06" db="EMBL/GenBank/DDBJ databases">
        <authorList>
            <person name="Kallberg Y."/>
            <person name="Tangrot J."/>
            <person name="Rosling A."/>
        </authorList>
    </citation>
    <scope>NUCLEOTIDE SEQUENCE</scope>
    <source>
        <strain evidence="1">MA453B</strain>
    </source>
</reference>
<gene>
    <name evidence="1" type="ORF">DERYTH_LOCUS10761</name>
</gene>
<dbReference type="Proteomes" id="UP000789405">
    <property type="component" value="Unassembled WGS sequence"/>
</dbReference>
<keyword evidence="2" id="KW-1185">Reference proteome</keyword>
<dbReference type="AlphaFoldDB" id="A0A9N9E6H9"/>
<organism evidence="1 2">
    <name type="scientific">Dentiscutata erythropus</name>
    <dbReference type="NCBI Taxonomy" id="1348616"/>
    <lineage>
        <taxon>Eukaryota</taxon>
        <taxon>Fungi</taxon>
        <taxon>Fungi incertae sedis</taxon>
        <taxon>Mucoromycota</taxon>
        <taxon>Glomeromycotina</taxon>
        <taxon>Glomeromycetes</taxon>
        <taxon>Diversisporales</taxon>
        <taxon>Gigasporaceae</taxon>
        <taxon>Dentiscutata</taxon>
    </lineage>
</organism>
<dbReference type="EMBL" id="CAJVPY010006397">
    <property type="protein sequence ID" value="CAG8661926.1"/>
    <property type="molecule type" value="Genomic_DNA"/>
</dbReference>
<evidence type="ECO:0000313" key="2">
    <source>
        <dbReference type="Proteomes" id="UP000789405"/>
    </source>
</evidence>
<evidence type="ECO:0000313" key="1">
    <source>
        <dbReference type="EMBL" id="CAG8661926.1"/>
    </source>
</evidence>
<name>A0A9N9E6H9_9GLOM</name>
<sequence length="120" mass="13859">MDNESSTKTCTRCQCVRPNTDFIVGESDIRNRCVSCRSNTSQAKKRKRQEANNSIIEKENAINFNNIANHIYYALLEYKNLNNNLEGHTSFQLQFDIDLYSINENIPIEITKEKISVLPI</sequence>
<comment type="caution">
    <text evidence="1">The sequence shown here is derived from an EMBL/GenBank/DDBJ whole genome shotgun (WGS) entry which is preliminary data.</text>
</comment>
<protein>
    <submittedName>
        <fullName evidence="1">4195_t:CDS:1</fullName>
    </submittedName>
</protein>
<proteinExistence type="predicted"/>